<evidence type="ECO:0000313" key="7">
    <source>
        <dbReference type="Proteomes" id="UP000184301"/>
    </source>
</evidence>
<gene>
    <name evidence="6" type="ORF">SAMN02745243_00809</name>
</gene>
<evidence type="ECO:0000259" key="5">
    <source>
        <dbReference type="PROSITE" id="PS50977"/>
    </source>
</evidence>
<dbReference type="PRINTS" id="PR00455">
    <property type="entry name" value="HTHTETR"/>
</dbReference>
<dbReference type="GO" id="GO:0003677">
    <property type="term" value="F:DNA binding"/>
    <property type="evidence" value="ECO:0007669"/>
    <property type="project" value="UniProtKB-UniRule"/>
</dbReference>
<dbReference type="InterPro" id="IPR001647">
    <property type="entry name" value="HTH_TetR"/>
</dbReference>
<keyword evidence="2 4" id="KW-0238">DNA-binding</keyword>
<protein>
    <submittedName>
        <fullName evidence="6">Transcriptional regulator, TetR family</fullName>
    </submittedName>
</protein>
<dbReference type="SUPFAM" id="SSF46689">
    <property type="entry name" value="Homeodomain-like"/>
    <property type="match status" value="1"/>
</dbReference>
<accession>A0A1M6K4Z2</accession>
<evidence type="ECO:0000256" key="2">
    <source>
        <dbReference type="ARBA" id="ARBA00023125"/>
    </source>
</evidence>
<dbReference type="PROSITE" id="PS50977">
    <property type="entry name" value="HTH_TETR_2"/>
    <property type="match status" value="1"/>
</dbReference>
<evidence type="ECO:0000256" key="1">
    <source>
        <dbReference type="ARBA" id="ARBA00023015"/>
    </source>
</evidence>
<dbReference type="Gene3D" id="1.10.357.10">
    <property type="entry name" value="Tetracycline Repressor, domain 2"/>
    <property type="match status" value="1"/>
</dbReference>
<dbReference type="RefSeq" id="WP_073105550.1">
    <property type="nucleotide sequence ID" value="NZ_FQZY01000011.1"/>
</dbReference>
<evidence type="ECO:0000256" key="4">
    <source>
        <dbReference type="PROSITE-ProRule" id="PRU00335"/>
    </source>
</evidence>
<reference evidence="6 7" key="1">
    <citation type="submission" date="2016-11" db="EMBL/GenBank/DDBJ databases">
        <authorList>
            <person name="Jaros S."/>
            <person name="Januszkiewicz K."/>
            <person name="Wedrychowicz H."/>
        </authorList>
    </citation>
    <scope>NUCLEOTIDE SEQUENCE [LARGE SCALE GENOMIC DNA]</scope>
    <source>
        <strain evidence="6 7">DSM 15480</strain>
    </source>
</reference>
<feature type="DNA-binding region" description="H-T-H motif" evidence="4">
    <location>
        <begin position="29"/>
        <end position="48"/>
    </location>
</feature>
<dbReference type="EMBL" id="FQZY01000011">
    <property type="protein sequence ID" value="SHJ53982.1"/>
    <property type="molecule type" value="Genomic_DNA"/>
</dbReference>
<dbReference type="OrthoDB" id="9814703at2"/>
<dbReference type="AlphaFoldDB" id="A0A1M6K4Z2"/>
<dbReference type="InterPro" id="IPR036271">
    <property type="entry name" value="Tet_transcr_reg_TetR-rel_C_sf"/>
</dbReference>
<dbReference type="Pfam" id="PF00440">
    <property type="entry name" value="TetR_N"/>
    <property type="match status" value="1"/>
</dbReference>
<dbReference type="InterPro" id="IPR041612">
    <property type="entry name" value="YfiR_C"/>
</dbReference>
<dbReference type="SUPFAM" id="SSF48498">
    <property type="entry name" value="Tetracyclin repressor-like, C-terminal domain"/>
    <property type="match status" value="1"/>
</dbReference>
<keyword evidence="3" id="KW-0804">Transcription</keyword>
<proteinExistence type="predicted"/>
<dbReference type="Pfam" id="PF17922">
    <property type="entry name" value="TetR_C_17"/>
    <property type="match status" value="1"/>
</dbReference>
<evidence type="ECO:0000256" key="3">
    <source>
        <dbReference type="ARBA" id="ARBA00023163"/>
    </source>
</evidence>
<dbReference type="PANTHER" id="PTHR47506:SF6">
    <property type="entry name" value="HTH-TYPE TRANSCRIPTIONAL REPRESSOR NEMR"/>
    <property type="match status" value="1"/>
</dbReference>
<dbReference type="InterPro" id="IPR009057">
    <property type="entry name" value="Homeodomain-like_sf"/>
</dbReference>
<sequence>MGKKGLDTKEHIKKIAYQLFVDKGFKEVTMKDICDNAGLSRGGLYRYYESTEQIFSEIISSFLTVQNTELQEQIDNNISAIDILNQLLEKYRLEMLDARNSLSLAICEYFSKKRIEENDNLLSQQYQMSFSSWDRLIQYGILRGDFRQVDSRTIFDLILFSYQGVRMYSLLMNISEDIPQRIIKQIQSLLIPVQKLEEYK</sequence>
<organism evidence="6 7">
    <name type="scientific">Hespellia stercorisuis DSM 15480</name>
    <dbReference type="NCBI Taxonomy" id="1121950"/>
    <lineage>
        <taxon>Bacteria</taxon>
        <taxon>Bacillati</taxon>
        <taxon>Bacillota</taxon>
        <taxon>Clostridia</taxon>
        <taxon>Lachnospirales</taxon>
        <taxon>Lachnospiraceae</taxon>
        <taxon>Hespellia</taxon>
    </lineage>
</organism>
<keyword evidence="1" id="KW-0805">Transcription regulation</keyword>
<dbReference type="STRING" id="1121950.SAMN02745243_00809"/>
<evidence type="ECO:0000313" key="6">
    <source>
        <dbReference type="EMBL" id="SHJ53982.1"/>
    </source>
</evidence>
<dbReference type="Gene3D" id="1.10.10.60">
    <property type="entry name" value="Homeodomain-like"/>
    <property type="match status" value="1"/>
</dbReference>
<feature type="domain" description="HTH tetR-type" evidence="5">
    <location>
        <begin position="6"/>
        <end position="66"/>
    </location>
</feature>
<dbReference type="PANTHER" id="PTHR47506">
    <property type="entry name" value="TRANSCRIPTIONAL REGULATORY PROTEIN"/>
    <property type="match status" value="1"/>
</dbReference>
<dbReference type="Proteomes" id="UP000184301">
    <property type="component" value="Unassembled WGS sequence"/>
</dbReference>
<keyword evidence="7" id="KW-1185">Reference proteome</keyword>
<name>A0A1M6K4Z2_9FIRM</name>